<accession>A0AB37URF2</accession>
<dbReference type="RefSeq" id="WP_106167999.1">
    <property type="nucleotide sequence ID" value="NZ_JAVKZF010000005.1"/>
</dbReference>
<dbReference type="EMBL" id="RSCK01000003">
    <property type="protein sequence ID" value="RUT14038.1"/>
    <property type="molecule type" value="Genomic_DNA"/>
</dbReference>
<protein>
    <submittedName>
        <fullName evidence="1">Uncharacterized protein</fullName>
    </submittedName>
</protein>
<proteinExistence type="predicted"/>
<name>A0AB37URF2_9CYAN</name>
<sequence>MNNVNPSSQKIRSQSARQRVLLAIGRLEKIGAKIDVNSVAKAAGVSVSYISKQPELKQRIQELKQLYIERQKTTRSPESFALSLYLSQQEKEVLERIALEKECRWGDKPSVPKLLEKIANREFPILQLEVRQQELLATILDLEQTLKNTLARLNWENKEVKSWRKEGVVYKITIAHKESIESIACQMGCKHKDGSSNISMFVQKICHRKILLDSSINWRSSISQSLPLLREAVIQVLSIIADAKKV</sequence>
<dbReference type="AlphaFoldDB" id="A0AB37URF2"/>
<evidence type="ECO:0000313" key="1">
    <source>
        <dbReference type="EMBL" id="RUT14038.1"/>
    </source>
</evidence>
<organism evidence="1 2">
    <name type="scientific">Chroococcidiopsis cubana SAG 39.79</name>
    <dbReference type="NCBI Taxonomy" id="388085"/>
    <lineage>
        <taxon>Bacteria</taxon>
        <taxon>Bacillati</taxon>
        <taxon>Cyanobacteriota</taxon>
        <taxon>Cyanophyceae</taxon>
        <taxon>Chroococcidiopsidales</taxon>
        <taxon>Chroococcidiopsidaceae</taxon>
        <taxon>Chroococcidiopsis</taxon>
    </lineage>
</organism>
<comment type="caution">
    <text evidence="1">The sequence shown here is derived from an EMBL/GenBank/DDBJ whole genome shotgun (WGS) entry which is preliminary data.</text>
</comment>
<keyword evidence="2" id="KW-1185">Reference proteome</keyword>
<dbReference type="Proteomes" id="UP000282574">
    <property type="component" value="Unassembled WGS sequence"/>
</dbReference>
<evidence type="ECO:0000313" key="2">
    <source>
        <dbReference type="Proteomes" id="UP000282574"/>
    </source>
</evidence>
<gene>
    <name evidence="1" type="ORF">DSM107010_05210</name>
</gene>
<reference evidence="1 2" key="1">
    <citation type="journal article" date="2019" name="Genome Biol. Evol.">
        <title>Day and night: Metabolic profiles and evolutionary relationships of six axenic non-marine cyanobacteria.</title>
        <authorList>
            <person name="Will S.E."/>
            <person name="Henke P."/>
            <person name="Boedeker C."/>
            <person name="Huang S."/>
            <person name="Brinkmann H."/>
            <person name="Rohde M."/>
            <person name="Jarek M."/>
            <person name="Friedl T."/>
            <person name="Seufert S."/>
            <person name="Schumacher M."/>
            <person name="Overmann J."/>
            <person name="Neumann-Schaal M."/>
            <person name="Petersen J."/>
        </authorList>
    </citation>
    <scope>NUCLEOTIDE SEQUENCE [LARGE SCALE GENOMIC DNA]</scope>
    <source>
        <strain evidence="1 2">SAG 39.79</strain>
    </source>
</reference>